<reference evidence="5" key="1">
    <citation type="submission" date="2000-07" db="EMBL/GenBank/DDBJ databases">
        <title>Phylogenetic relationships of stramenopile algae, based on complete mitochondrial genome sequences.</title>
        <authorList>
            <person name="Burger G."/>
            <person name="Lang B.F."/>
            <person name="Gray W.M.M.W."/>
        </authorList>
    </citation>
    <scope>NUCLEOTIDE SEQUENCE</scope>
</reference>
<feature type="domain" description="NADH:ubiquinone oxidoreductase 30kDa subunit" evidence="4">
    <location>
        <begin position="30"/>
        <end position="149"/>
    </location>
</feature>
<evidence type="ECO:0000313" key="5">
    <source>
        <dbReference type="EMBL" id="AAG18385.1"/>
    </source>
</evidence>
<dbReference type="HAMAP" id="MF_01357">
    <property type="entry name" value="NDH1_NuoC"/>
    <property type="match status" value="1"/>
</dbReference>
<dbReference type="InterPro" id="IPR001268">
    <property type="entry name" value="NADH_UbQ_OxRdtase_30kDa_su"/>
</dbReference>
<dbReference type="AlphaFoldDB" id="Q9G920"/>
<evidence type="ECO:0000256" key="3">
    <source>
        <dbReference type="RuleBase" id="RU003456"/>
    </source>
</evidence>
<evidence type="ECO:0000256" key="2">
    <source>
        <dbReference type="ARBA" id="ARBA00022448"/>
    </source>
</evidence>
<comment type="similarity">
    <text evidence="1 3">Belongs to the complex I 30 kDa subunit family.</text>
</comment>
<keyword evidence="5" id="KW-0560">Oxidoreductase</keyword>
<dbReference type="InterPro" id="IPR020396">
    <property type="entry name" value="NADH_UbQ_OxRdtase_CS"/>
</dbReference>
<dbReference type="GeneID" id="800361"/>
<sequence>MKKFPIKQLQCIVPVYQCFIHNNDEVCFIISHENLLHALKILKLHINYQYKLLTCISGIDFFSLKYRFCIAYDLLSLVNNSRVRVKIFVNEITPIESCVEIYKNANWWEREIWDMYGIYFYNHPDLRRILTDYGFEGYPLRKDFPLSGFVELRYDSIKKRVVLEPLQLAQEYRLFNYEIQW</sequence>
<evidence type="ECO:0000256" key="1">
    <source>
        <dbReference type="ARBA" id="ARBA00007569"/>
    </source>
</evidence>
<dbReference type="InterPro" id="IPR010218">
    <property type="entry name" value="NADH_DH_suC"/>
</dbReference>
<accession>Q9G920</accession>
<dbReference type="Pfam" id="PF00329">
    <property type="entry name" value="Complex1_30kDa"/>
    <property type="match status" value="1"/>
</dbReference>
<dbReference type="Gene3D" id="3.30.460.80">
    <property type="entry name" value="NADH:ubiquinone oxidoreductase, 30kDa subunit"/>
    <property type="match status" value="1"/>
</dbReference>
<keyword evidence="2 3" id="KW-0813">Transport</keyword>
<keyword evidence="5" id="KW-0496">Mitochondrion</keyword>
<dbReference type="PANTHER" id="PTHR10884">
    <property type="entry name" value="NADH DEHYDROGENASE UBIQUINONE IRON-SULFUR PROTEIN 3"/>
    <property type="match status" value="1"/>
</dbReference>
<organism evidence="5">
    <name type="scientific">Ochromonas danica</name>
    <name type="common">Golden alga</name>
    <name type="synonym">Chlorochromonas danica</name>
    <dbReference type="NCBI Taxonomy" id="2986"/>
    <lineage>
        <taxon>Eukaryota</taxon>
        <taxon>Sar</taxon>
        <taxon>Stramenopiles</taxon>
        <taxon>Ochrophyta</taxon>
        <taxon>Chrysophyceae</taxon>
        <taxon>Chromulinales</taxon>
        <taxon>Chromulinaceae</taxon>
        <taxon>Ochromonas</taxon>
    </lineage>
</organism>
<keyword evidence="3" id="KW-0520">NAD</keyword>
<name>Q9G920_OCHDN</name>
<keyword evidence="3" id="KW-1278">Translocase</keyword>
<dbReference type="RefSeq" id="NP_066419.1">
    <property type="nucleotide sequence ID" value="NC_002571.1"/>
</dbReference>
<dbReference type="InterPro" id="IPR037232">
    <property type="entry name" value="NADH_quin_OxRdtase_su_C/D-like"/>
</dbReference>
<dbReference type="SUPFAM" id="SSF143243">
    <property type="entry name" value="Nqo5-like"/>
    <property type="match status" value="1"/>
</dbReference>
<dbReference type="PROSITE" id="PS00542">
    <property type="entry name" value="COMPLEX1_30K"/>
    <property type="match status" value="1"/>
</dbReference>
<proteinExistence type="inferred from homology"/>
<gene>
    <name evidence="5" type="primary">nad9</name>
</gene>
<evidence type="ECO:0000259" key="4">
    <source>
        <dbReference type="Pfam" id="PF00329"/>
    </source>
</evidence>
<dbReference type="GO" id="GO:0016651">
    <property type="term" value="F:oxidoreductase activity, acting on NAD(P)H"/>
    <property type="evidence" value="ECO:0007669"/>
    <property type="project" value="InterPro"/>
</dbReference>
<protein>
    <submittedName>
        <fullName evidence="5">NADH dehydrogenase subunit 9</fullName>
        <ecNumber evidence="5">1.6.5.3</ecNumber>
    </submittedName>
</protein>
<dbReference type="EC" id="1.6.5.3" evidence="5"/>
<dbReference type="EMBL" id="AF287134">
    <property type="protein sequence ID" value="AAG18385.1"/>
    <property type="molecule type" value="Genomic_DNA"/>
</dbReference>
<dbReference type="PANTHER" id="PTHR10884:SF14">
    <property type="entry name" value="NADH DEHYDROGENASE [UBIQUINONE] IRON-SULFUR PROTEIN 3, MITOCHONDRIAL"/>
    <property type="match status" value="1"/>
</dbReference>
<dbReference type="GO" id="GO:0008137">
    <property type="term" value="F:NADH dehydrogenase (ubiquinone) activity"/>
    <property type="evidence" value="ECO:0007669"/>
    <property type="project" value="InterPro"/>
</dbReference>
<geneLocation type="mitochondrion" evidence="5"/>
<dbReference type="NCBIfam" id="TIGR01961">
    <property type="entry name" value="NuoC_fam"/>
    <property type="match status" value="1"/>
</dbReference>